<dbReference type="AlphaFoldDB" id="A0A6A4DFM6"/>
<sequence>MQNKKICRERPQLKLHFKVSSSGNIVLEDEGELPRVLPLSAVFKERKALQGLQTKHLSDIPGWPMIAMPLQARRVEMPRWLAVPMPLRARRVLLRVLRLVLQRNALHMHAR</sequence>
<dbReference type="EMBL" id="QXGE01000619">
    <property type="protein sequence ID" value="KAE9307528.1"/>
    <property type="molecule type" value="Genomic_DNA"/>
</dbReference>
<reference evidence="3 4" key="1">
    <citation type="submission" date="2018-08" db="EMBL/GenBank/DDBJ databases">
        <title>Genomic investigation of the strawberry pathogen Phytophthora fragariae indicates pathogenicity is determined by transcriptional variation in three key races.</title>
        <authorList>
            <person name="Adams T.M."/>
            <person name="Armitage A.D."/>
            <person name="Sobczyk M.K."/>
            <person name="Bates H.J."/>
            <person name="Dunwell J.M."/>
            <person name="Nellist C.F."/>
            <person name="Harrison R.J."/>
        </authorList>
    </citation>
    <scope>NUCLEOTIDE SEQUENCE [LARGE SCALE GENOMIC DNA]</scope>
    <source>
        <strain evidence="3 4">A4</strain>
        <strain evidence="2 5">BC-23</strain>
        <strain evidence="1 6">ONT-3</strain>
    </source>
</reference>
<evidence type="ECO:0000313" key="4">
    <source>
        <dbReference type="Proteomes" id="UP000437068"/>
    </source>
</evidence>
<name>A0A6A4DFM6_9STRA</name>
<evidence type="ECO:0000313" key="5">
    <source>
        <dbReference type="Proteomes" id="UP000476176"/>
    </source>
</evidence>
<proteinExistence type="predicted"/>
<dbReference type="Proteomes" id="UP000437068">
    <property type="component" value="Unassembled WGS sequence"/>
</dbReference>
<organism evidence="3 4">
    <name type="scientific">Phytophthora fragariae</name>
    <dbReference type="NCBI Taxonomy" id="53985"/>
    <lineage>
        <taxon>Eukaryota</taxon>
        <taxon>Sar</taxon>
        <taxon>Stramenopiles</taxon>
        <taxon>Oomycota</taxon>
        <taxon>Peronosporomycetes</taxon>
        <taxon>Peronosporales</taxon>
        <taxon>Peronosporaceae</taxon>
        <taxon>Phytophthora</taxon>
    </lineage>
</organism>
<gene>
    <name evidence="3" type="ORF">PF001_g11572</name>
    <name evidence="2" type="ORF">PF004_g13335</name>
    <name evidence="1" type="ORF">PF010_g14128</name>
</gene>
<evidence type="ECO:0000313" key="3">
    <source>
        <dbReference type="EMBL" id="KAE9307528.1"/>
    </source>
</evidence>
<evidence type="ECO:0000313" key="6">
    <source>
        <dbReference type="Proteomes" id="UP000488956"/>
    </source>
</evidence>
<comment type="caution">
    <text evidence="3">The sequence shown here is derived from an EMBL/GenBank/DDBJ whole genome shotgun (WGS) entry which is preliminary data.</text>
</comment>
<protein>
    <submittedName>
        <fullName evidence="3">Uncharacterized protein</fullName>
    </submittedName>
</protein>
<evidence type="ECO:0000313" key="2">
    <source>
        <dbReference type="EMBL" id="KAE9220415.1"/>
    </source>
</evidence>
<dbReference type="EMBL" id="QXFX01000860">
    <property type="protein sequence ID" value="KAE9102344.1"/>
    <property type="molecule type" value="Genomic_DNA"/>
</dbReference>
<dbReference type="Proteomes" id="UP000488956">
    <property type="component" value="Unassembled WGS sequence"/>
</dbReference>
<evidence type="ECO:0000313" key="1">
    <source>
        <dbReference type="EMBL" id="KAE9102344.1"/>
    </source>
</evidence>
<accession>A0A6A4DFM6</accession>
<dbReference type="Proteomes" id="UP000476176">
    <property type="component" value="Unassembled WGS sequence"/>
</dbReference>
<dbReference type="EMBL" id="QXGC01000804">
    <property type="protein sequence ID" value="KAE9220415.1"/>
    <property type="molecule type" value="Genomic_DNA"/>
</dbReference>